<evidence type="ECO:0000256" key="1">
    <source>
        <dbReference type="ARBA" id="ARBA00023015"/>
    </source>
</evidence>
<dbReference type="InterPro" id="IPR009057">
    <property type="entry name" value="Homeodomain-like_sf"/>
</dbReference>
<feature type="domain" description="HTH araC/xylS-type" evidence="3">
    <location>
        <begin position="205"/>
        <end position="303"/>
    </location>
</feature>
<dbReference type="GO" id="GO:0043565">
    <property type="term" value="F:sequence-specific DNA binding"/>
    <property type="evidence" value="ECO:0007669"/>
    <property type="project" value="InterPro"/>
</dbReference>
<dbReference type="AlphaFoldDB" id="A0A841G5M8"/>
<keyword evidence="1" id="KW-0805">Transcription regulation</keyword>
<comment type="caution">
    <text evidence="4">The sequence shown here is derived from an EMBL/GenBank/DDBJ whole genome shotgun (WGS) entry which is preliminary data.</text>
</comment>
<dbReference type="Proteomes" id="UP000548476">
    <property type="component" value="Unassembled WGS sequence"/>
</dbReference>
<keyword evidence="2" id="KW-0804">Transcription</keyword>
<dbReference type="SMART" id="SM00342">
    <property type="entry name" value="HTH_ARAC"/>
    <property type="match status" value="1"/>
</dbReference>
<gene>
    <name evidence="4" type="ORF">HNR73_007295</name>
</gene>
<evidence type="ECO:0000259" key="3">
    <source>
        <dbReference type="PROSITE" id="PS01124"/>
    </source>
</evidence>
<evidence type="ECO:0000313" key="5">
    <source>
        <dbReference type="Proteomes" id="UP000548476"/>
    </source>
</evidence>
<dbReference type="InterPro" id="IPR002818">
    <property type="entry name" value="DJ-1/PfpI"/>
</dbReference>
<dbReference type="GO" id="GO:0003700">
    <property type="term" value="F:DNA-binding transcription factor activity"/>
    <property type="evidence" value="ECO:0007669"/>
    <property type="project" value="InterPro"/>
</dbReference>
<dbReference type="Pfam" id="PF01965">
    <property type="entry name" value="DJ-1_PfpI"/>
    <property type="match status" value="1"/>
</dbReference>
<dbReference type="Pfam" id="PF12833">
    <property type="entry name" value="HTH_18"/>
    <property type="match status" value="1"/>
</dbReference>
<dbReference type="PROSITE" id="PS01124">
    <property type="entry name" value="HTH_ARAC_FAMILY_2"/>
    <property type="match status" value="1"/>
</dbReference>
<dbReference type="InterPro" id="IPR018060">
    <property type="entry name" value="HTH_AraC"/>
</dbReference>
<dbReference type="EMBL" id="JACHGT010000022">
    <property type="protein sequence ID" value="MBB6039400.1"/>
    <property type="molecule type" value="Genomic_DNA"/>
</dbReference>
<organism evidence="4 5">
    <name type="scientific">Phytomonospora endophytica</name>
    <dbReference type="NCBI Taxonomy" id="714109"/>
    <lineage>
        <taxon>Bacteria</taxon>
        <taxon>Bacillati</taxon>
        <taxon>Actinomycetota</taxon>
        <taxon>Actinomycetes</taxon>
        <taxon>Micromonosporales</taxon>
        <taxon>Micromonosporaceae</taxon>
        <taxon>Phytomonospora</taxon>
    </lineage>
</organism>
<accession>A0A841G5M8</accession>
<dbReference type="InterPro" id="IPR052158">
    <property type="entry name" value="INH-QAR"/>
</dbReference>
<sequence length="309" mass="33023">MAVVLFDGTPLFEDSVPIRVFGALRADVRVVAHHGGPSITTADGLSVSTPGALDDITGADIVVVPSYGVPADVPPGREILDAVRHAHDEGAEIVGLCLGAFVVAATGLLDGRAATTHWHQADLLARLHPTVDVRLDSLYVQEDRVLTSAGSAAGLDACLHLVRRRHGDAAATRVARHLVVAPHRDGGQAQYVEHPIPKPGGDPIGRVLAHLLTSLAVDHNVDALAERARMSRRSFDRHFRAGTGTTPAQWIRHQRLLAAQRLLEETDLPVEAVARRCGYPSAAALRPHFTGEFGVPPAAYRRTFRVPLG</sequence>
<dbReference type="SUPFAM" id="SSF52317">
    <property type="entry name" value="Class I glutamine amidotransferase-like"/>
    <property type="match status" value="1"/>
</dbReference>
<evidence type="ECO:0000256" key="2">
    <source>
        <dbReference type="ARBA" id="ARBA00023163"/>
    </source>
</evidence>
<dbReference type="CDD" id="cd03137">
    <property type="entry name" value="GATase1_AraC_1"/>
    <property type="match status" value="1"/>
</dbReference>
<evidence type="ECO:0000313" key="4">
    <source>
        <dbReference type="EMBL" id="MBB6039400.1"/>
    </source>
</evidence>
<proteinExistence type="predicted"/>
<keyword evidence="5" id="KW-1185">Reference proteome</keyword>
<dbReference type="PANTHER" id="PTHR43130:SF3">
    <property type="entry name" value="HTH-TYPE TRANSCRIPTIONAL REGULATOR RV1931C"/>
    <property type="match status" value="1"/>
</dbReference>
<dbReference type="InterPro" id="IPR029062">
    <property type="entry name" value="Class_I_gatase-like"/>
</dbReference>
<dbReference type="PANTHER" id="PTHR43130">
    <property type="entry name" value="ARAC-FAMILY TRANSCRIPTIONAL REGULATOR"/>
    <property type="match status" value="1"/>
</dbReference>
<dbReference type="Gene3D" id="1.10.10.60">
    <property type="entry name" value="Homeodomain-like"/>
    <property type="match status" value="1"/>
</dbReference>
<dbReference type="SUPFAM" id="SSF46689">
    <property type="entry name" value="Homeodomain-like"/>
    <property type="match status" value="2"/>
</dbReference>
<name>A0A841G5M8_9ACTN</name>
<reference evidence="4 5" key="1">
    <citation type="submission" date="2020-08" db="EMBL/GenBank/DDBJ databases">
        <title>Genomic Encyclopedia of Type Strains, Phase IV (KMG-IV): sequencing the most valuable type-strain genomes for metagenomic binning, comparative biology and taxonomic classification.</title>
        <authorList>
            <person name="Goeker M."/>
        </authorList>
    </citation>
    <scope>NUCLEOTIDE SEQUENCE [LARGE SCALE GENOMIC DNA]</scope>
    <source>
        <strain evidence="4 5">YIM 65646</strain>
    </source>
</reference>
<dbReference type="Gene3D" id="3.40.50.880">
    <property type="match status" value="1"/>
</dbReference>
<protein>
    <submittedName>
        <fullName evidence="4">Transcriptional regulator GlxA family with amidase domain</fullName>
    </submittedName>
</protein>
<dbReference type="RefSeq" id="WP_203686828.1">
    <property type="nucleotide sequence ID" value="NZ_BONT01000084.1"/>
</dbReference>